<keyword evidence="1" id="KW-0472">Membrane</keyword>
<keyword evidence="1" id="KW-0812">Transmembrane</keyword>
<sequence length="129" mass="13917">MFWAVLVARVLVGLPFFVLGLDYFVHFLQMPTPELPPDATQFATVLSTSGYMKVVKVLEVVGGALILSGRLVPLGLVIATPVAVNIALFDLFLVGQPALGVVLTGLCFFLVWAYRSHFAPVFAVKPKIG</sequence>
<evidence type="ECO:0000256" key="1">
    <source>
        <dbReference type="SAM" id="Phobius"/>
    </source>
</evidence>
<gene>
    <name evidence="2" type="ORF">J8F10_01500</name>
</gene>
<organism evidence="2 3">
    <name type="scientific">Gemmata palustris</name>
    <dbReference type="NCBI Taxonomy" id="2822762"/>
    <lineage>
        <taxon>Bacteria</taxon>
        <taxon>Pseudomonadati</taxon>
        <taxon>Planctomycetota</taxon>
        <taxon>Planctomycetia</taxon>
        <taxon>Gemmatales</taxon>
        <taxon>Gemmataceae</taxon>
        <taxon>Gemmata</taxon>
    </lineage>
</organism>
<evidence type="ECO:0008006" key="4">
    <source>
        <dbReference type="Google" id="ProtNLM"/>
    </source>
</evidence>
<feature type="transmembrane region" description="Helical" evidence="1">
    <location>
        <begin position="91"/>
        <end position="114"/>
    </location>
</feature>
<comment type="caution">
    <text evidence="2">The sequence shown here is derived from an EMBL/GenBank/DDBJ whole genome shotgun (WGS) entry which is preliminary data.</text>
</comment>
<protein>
    <recommendedName>
        <fullName evidence="4">DoxX family membrane protein</fullName>
    </recommendedName>
</protein>
<feature type="transmembrane region" description="Helical" evidence="1">
    <location>
        <begin position="57"/>
        <end position="79"/>
    </location>
</feature>
<feature type="transmembrane region" description="Helical" evidence="1">
    <location>
        <begin position="6"/>
        <end position="25"/>
    </location>
</feature>
<proteinExistence type="predicted"/>
<reference evidence="2 3" key="1">
    <citation type="submission" date="2021-04" db="EMBL/GenBank/DDBJ databases">
        <authorList>
            <person name="Ivanova A."/>
        </authorList>
    </citation>
    <scope>NUCLEOTIDE SEQUENCE [LARGE SCALE GENOMIC DNA]</scope>
    <source>
        <strain evidence="2 3">G18</strain>
    </source>
</reference>
<accession>A0ABS5BJV1</accession>
<evidence type="ECO:0000313" key="3">
    <source>
        <dbReference type="Proteomes" id="UP000676565"/>
    </source>
</evidence>
<keyword evidence="1" id="KW-1133">Transmembrane helix</keyword>
<dbReference type="RefSeq" id="WP_210652002.1">
    <property type="nucleotide sequence ID" value="NZ_JAGKQQ010000001.1"/>
</dbReference>
<dbReference type="Proteomes" id="UP000676565">
    <property type="component" value="Unassembled WGS sequence"/>
</dbReference>
<dbReference type="EMBL" id="JAGKQQ010000001">
    <property type="protein sequence ID" value="MBP3953976.1"/>
    <property type="molecule type" value="Genomic_DNA"/>
</dbReference>
<evidence type="ECO:0000313" key="2">
    <source>
        <dbReference type="EMBL" id="MBP3953976.1"/>
    </source>
</evidence>
<keyword evidence="3" id="KW-1185">Reference proteome</keyword>
<name>A0ABS5BJV1_9BACT</name>